<dbReference type="Ensembl" id="ENSACDT00005014528.1">
    <property type="protein sequence ID" value="ENSACDP00005012019.1"/>
    <property type="gene ID" value="ENSACDG00005008881.1"/>
</dbReference>
<sequence>MLTTSFMKNYSEAKVKVREATSTNPWVSLSEIMDVIYHRMNDCGKNWRQFFKCLMLLDCFINSGSEQVTPLSRGLLQH</sequence>
<dbReference type="Gene3D" id="1.25.40.90">
    <property type="match status" value="1"/>
</dbReference>
<dbReference type="GO" id="GO:0030276">
    <property type="term" value="F:clathrin binding"/>
    <property type="evidence" value="ECO:0007669"/>
    <property type="project" value="TreeGrafter"/>
</dbReference>
<dbReference type="PROSITE" id="PS50942">
    <property type="entry name" value="ENTH"/>
    <property type="match status" value="1"/>
</dbReference>
<name>A0A8B9DWK0_ANSCY</name>
<organism evidence="2 3">
    <name type="scientific">Anser cygnoides</name>
    <name type="common">Swan goose</name>
    <dbReference type="NCBI Taxonomy" id="8845"/>
    <lineage>
        <taxon>Eukaryota</taxon>
        <taxon>Metazoa</taxon>
        <taxon>Chordata</taxon>
        <taxon>Craniata</taxon>
        <taxon>Vertebrata</taxon>
        <taxon>Euteleostomi</taxon>
        <taxon>Archelosauria</taxon>
        <taxon>Archosauria</taxon>
        <taxon>Dinosauria</taxon>
        <taxon>Saurischia</taxon>
        <taxon>Theropoda</taxon>
        <taxon>Coelurosauria</taxon>
        <taxon>Aves</taxon>
        <taxon>Neognathae</taxon>
        <taxon>Galloanserae</taxon>
        <taxon>Anseriformes</taxon>
        <taxon>Anatidae</taxon>
        <taxon>Anserinae</taxon>
        <taxon>Anser</taxon>
    </lineage>
</organism>
<evidence type="ECO:0000313" key="2">
    <source>
        <dbReference type="Ensembl" id="ENSACDP00005012019.1"/>
    </source>
</evidence>
<dbReference type="PANTHER" id="PTHR12276">
    <property type="entry name" value="EPSIN/ENT-RELATED"/>
    <property type="match status" value="1"/>
</dbReference>
<dbReference type="Proteomes" id="UP000694521">
    <property type="component" value="Unplaced"/>
</dbReference>
<evidence type="ECO:0000259" key="1">
    <source>
        <dbReference type="PROSITE" id="PS50942"/>
    </source>
</evidence>
<feature type="domain" description="ENTH" evidence="1">
    <location>
        <begin position="1"/>
        <end position="78"/>
    </location>
</feature>
<reference evidence="2" key="2">
    <citation type="submission" date="2025-09" db="UniProtKB">
        <authorList>
            <consortium name="Ensembl"/>
        </authorList>
    </citation>
    <scope>IDENTIFICATION</scope>
</reference>
<dbReference type="GO" id="GO:0005768">
    <property type="term" value="C:endosome"/>
    <property type="evidence" value="ECO:0007669"/>
    <property type="project" value="TreeGrafter"/>
</dbReference>
<evidence type="ECO:0000313" key="3">
    <source>
        <dbReference type="Proteomes" id="UP000694521"/>
    </source>
</evidence>
<dbReference type="PANTHER" id="PTHR12276:SF57">
    <property type="entry name" value="ENTH DOMAIN-CONTAINING PROTEIN 1"/>
    <property type="match status" value="1"/>
</dbReference>
<reference evidence="2" key="1">
    <citation type="submission" date="2025-08" db="UniProtKB">
        <authorList>
            <consortium name="Ensembl"/>
        </authorList>
    </citation>
    <scope>IDENTIFICATION</scope>
</reference>
<accession>A0A8B9DWK0</accession>
<dbReference type="GO" id="GO:0006897">
    <property type="term" value="P:endocytosis"/>
    <property type="evidence" value="ECO:0007669"/>
    <property type="project" value="TreeGrafter"/>
</dbReference>
<dbReference type="InterPro" id="IPR008942">
    <property type="entry name" value="ENTH_VHS"/>
</dbReference>
<dbReference type="GO" id="GO:0005543">
    <property type="term" value="F:phospholipid binding"/>
    <property type="evidence" value="ECO:0007669"/>
    <property type="project" value="TreeGrafter"/>
</dbReference>
<protein>
    <recommendedName>
        <fullName evidence="1">ENTH domain-containing protein</fullName>
    </recommendedName>
</protein>
<dbReference type="GO" id="GO:0005886">
    <property type="term" value="C:plasma membrane"/>
    <property type="evidence" value="ECO:0007669"/>
    <property type="project" value="TreeGrafter"/>
</dbReference>
<dbReference type="SUPFAM" id="SSF48464">
    <property type="entry name" value="ENTH/VHS domain"/>
    <property type="match status" value="1"/>
</dbReference>
<dbReference type="GO" id="GO:0030125">
    <property type="term" value="C:clathrin vesicle coat"/>
    <property type="evidence" value="ECO:0007669"/>
    <property type="project" value="TreeGrafter"/>
</dbReference>
<dbReference type="InterPro" id="IPR013809">
    <property type="entry name" value="ENTH"/>
</dbReference>
<keyword evidence="3" id="KW-1185">Reference proteome</keyword>
<dbReference type="Pfam" id="PF01417">
    <property type="entry name" value="ENTH"/>
    <property type="match status" value="1"/>
</dbReference>
<dbReference type="AlphaFoldDB" id="A0A8B9DWK0"/>
<proteinExistence type="predicted"/>